<gene>
    <name evidence="5" type="ORF">AXK60_02675</name>
</gene>
<proteinExistence type="predicted"/>
<dbReference type="InterPro" id="IPR001375">
    <property type="entry name" value="Peptidase_S9_cat"/>
</dbReference>
<dbReference type="Pfam" id="PF00326">
    <property type="entry name" value="Peptidase_S9"/>
    <property type="match status" value="1"/>
</dbReference>
<evidence type="ECO:0000256" key="2">
    <source>
        <dbReference type="ARBA" id="ARBA00022801"/>
    </source>
</evidence>
<evidence type="ECO:0000256" key="3">
    <source>
        <dbReference type="ARBA" id="ARBA00022825"/>
    </source>
</evidence>
<keyword evidence="1" id="KW-0732">Signal</keyword>
<dbReference type="InterPro" id="IPR029058">
    <property type="entry name" value="AB_hydrolase_fold"/>
</dbReference>
<dbReference type="STRING" id="239498.AXK60_02675"/>
<dbReference type="SUPFAM" id="SSF82171">
    <property type="entry name" value="DPP6 N-terminal domain-like"/>
    <property type="match status" value="1"/>
</dbReference>
<dbReference type="RefSeq" id="WP_068569413.1">
    <property type="nucleotide sequence ID" value="NZ_LSRF01000001.1"/>
</dbReference>
<evidence type="ECO:0000313" key="6">
    <source>
        <dbReference type="Proteomes" id="UP000070258"/>
    </source>
</evidence>
<evidence type="ECO:0000259" key="4">
    <source>
        <dbReference type="Pfam" id="PF00326"/>
    </source>
</evidence>
<dbReference type="GO" id="GO:0006508">
    <property type="term" value="P:proteolysis"/>
    <property type="evidence" value="ECO:0007669"/>
    <property type="project" value="InterPro"/>
</dbReference>
<organism evidence="5 6">
    <name type="scientific">Tsukamurella pseudospumae</name>
    <dbReference type="NCBI Taxonomy" id="239498"/>
    <lineage>
        <taxon>Bacteria</taxon>
        <taxon>Bacillati</taxon>
        <taxon>Actinomycetota</taxon>
        <taxon>Actinomycetes</taxon>
        <taxon>Mycobacteriales</taxon>
        <taxon>Tsukamurellaceae</taxon>
        <taxon>Tsukamurella</taxon>
    </lineage>
</organism>
<dbReference type="InterPro" id="IPR011659">
    <property type="entry name" value="WD40"/>
</dbReference>
<dbReference type="SUPFAM" id="SSF53474">
    <property type="entry name" value="alpha/beta-Hydrolases"/>
    <property type="match status" value="1"/>
</dbReference>
<dbReference type="PANTHER" id="PTHR42776">
    <property type="entry name" value="SERINE PEPTIDASE S9 FAMILY MEMBER"/>
    <property type="match status" value="1"/>
</dbReference>
<dbReference type="GO" id="GO:0004252">
    <property type="term" value="F:serine-type endopeptidase activity"/>
    <property type="evidence" value="ECO:0007669"/>
    <property type="project" value="TreeGrafter"/>
</dbReference>
<reference evidence="6" key="1">
    <citation type="submission" date="2016-02" db="EMBL/GenBank/DDBJ databases">
        <authorList>
            <person name="Wen L."/>
            <person name="He K."/>
            <person name="Yang H."/>
        </authorList>
    </citation>
    <scope>NUCLEOTIDE SEQUENCE [LARGE SCALE GENOMIC DNA]</scope>
    <source>
        <strain evidence="6">JCM 15929</strain>
    </source>
</reference>
<evidence type="ECO:0000313" key="5">
    <source>
        <dbReference type="EMBL" id="KXP14802.1"/>
    </source>
</evidence>
<sequence length="655" mass="70402">MGTFTDLAEYLALPRTNALTVSPDGKRLVAAVSELTKDGAEYAGTLWEIDPTGAEPARRLTDPARPASSPTFDGTRLLFVRKHGDGDDAVPAIWELPAAGEPVLRAQAPGGLSNPIARGGVVLAVGPRFAEDDATDGRIREARKTGKVSAILHSAAVVRYWDTDLGPAIPWLYRIDDDGANPLAPLPFGGFIEPHPSLSPDGSFVVVEDGAARGTAVRARLVRVDTTTGDALPIVDDEAFEAHAPAVSPDGARIAYLRESISTPESAPTVTLWVHDLATGEDTQWAEQWDRWPGAPVWLPDGDAVHLAADDNGHAPVFRVDTERATELTGDDAAYSSLQITNGGTAFALRSSYLTPSHPVRIDGGTVVDLPPVAAHPDPPGTLTELTSTGPDGARTRSWLVLPVGADADHPAPLLLWVHGGPLGSWNTWQWRWNPWLLAARGYAVLLPDPALSTGYGQNFIQRGWGRWGGPVFTDLIAAVDAAEEREDIDETRTAAMGGSFGGYMANWIAGHTDRFDAIVSHAGLWELPGFGTTTDAPFYWRTEMTPAMAEANSPHHAVTDIRTPMLVIHGDKDYRVPISEALTLWTQLLADSGLPAAPDGSTEHRFLYFPDENHWILKPGNVTVWYETVFAFLSEHVLGESRELPEALAPGPDA</sequence>
<name>A0A138AWL2_9ACTN</name>
<dbReference type="Proteomes" id="UP000070258">
    <property type="component" value="Unassembled WGS sequence"/>
</dbReference>
<accession>A0A138AWL2</accession>
<feature type="domain" description="Peptidase S9 prolyl oligopeptidase catalytic" evidence="4">
    <location>
        <begin position="429"/>
        <end position="638"/>
    </location>
</feature>
<protein>
    <submittedName>
        <fullName evidence="5">Peptidase S9</fullName>
    </submittedName>
</protein>
<dbReference type="PANTHER" id="PTHR42776:SF13">
    <property type="entry name" value="DIPEPTIDYL-PEPTIDASE 5"/>
    <property type="match status" value="1"/>
</dbReference>
<dbReference type="InterPro" id="IPR011042">
    <property type="entry name" value="6-blade_b-propeller_TolB-like"/>
</dbReference>
<evidence type="ECO:0000256" key="1">
    <source>
        <dbReference type="ARBA" id="ARBA00022729"/>
    </source>
</evidence>
<dbReference type="AlphaFoldDB" id="A0A138AWL2"/>
<dbReference type="Gene3D" id="2.120.10.30">
    <property type="entry name" value="TolB, C-terminal domain"/>
    <property type="match status" value="2"/>
</dbReference>
<dbReference type="Pfam" id="PF07676">
    <property type="entry name" value="PD40"/>
    <property type="match status" value="1"/>
</dbReference>
<dbReference type="EMBL" id="LSRF01000001">
    <property type="protein sequence ID" value="KXP14802.1"/>
    <property type="molecule type" value="Genomic_DNA"/>
</dbReference>
<dbReference type="OrthoDB" id="262125at2"/>
<dbReference type="Gene3D" id="3.40.50.1820">
    <property type="entry name" value="alpha/beta hydrolase"/>
    <property type="match status" value="1"/>
</dbReference>
<comment type="caution">
    <text evidence="5">The sequence shown here is derived from an EMBL/GenBank/DDBJ whole genome shotgun (WGS) entry which is preliminary data.</text>
</comment>
<keyword evidence="3" id="KW-0720">Serine protease</keyword>
<keyword evidence="3" id="KW-0645">Protease</keyword>
<keyword evidence="2" id="KW-0378">Hydrolase</keyword>